<dbReference type="InterPro" id="IPR050147">
    <property type="entry name" value="Ser/Thr_Dehydratase"/>
</dbReference>
<accession>A0A151A9Q2</accession>
<dbReference type="NCBIfam" id="NF006050">
    <property type="entry name" value="PRK08197.1"/>
    <property type="match status" value="1"/>
</dbReference>
<dbReference type="InterPro" id="IPR001926">
    <property type="entry name" value="TrpB-like_PALP"/>
</dbReference>
<proteinExistence type="predicted"/>
<dbReference type="InterPro" id="IPR036052">
    <property type="entry name" value="TrpB-like_PALP_sf"/>
</dbReference>
<dbReference type="AlphaFoldDB" id="A0A151A9Q2"/>
<evidence type="ECO:0000313" key="6">
    <source>
        <dbReference type="Proteomes" id="UP000075321"/>
    </source>
</evidence>
<dbReference type="EC" id="4.2.3.1" evidence="5"/>
<evidence type="ECO:0000256" key="2">
    <source>
        <dbReference type="ARBA" id="ARBA00022898"/>
    </source>
</evidence>
<organism evidence="5 6">
    <name type="scientific">Halalkalicoccus paucihalophilus</name>
    <dbReference type="NCBI Taxonomy" id="1008153"/>
    <lineage>
        <taxon>Archaea</taxon>
        <taxon>Methanobacteriati</taxon>
        <taxon>Methanobacteriota</taxon>
        <taxon>Stenosarchaea group</taxon>
        <taxon>Halobacteria</taxon>
        <taxon>Halobacteriales</taxon>
        <taxon>Halococcaceae</taxon>
        <taxon>Halalkalicoccus</taxon>
    </lineage>
</organism>
<dbReference type="PANTHER" id="PTHR48078">
    <property type="entry name" value="THREONINE DEHYDRATASE, MITOCHONDRIAL-RELATED"/>
    <property type="match status" value="1"/>
</dbReference>
<protein>
    <submittedName>
        <fullName evidence="5">Threonine synthase</fullName>
        <ecNumber evidence="5">4.2.3.1</ecNumber>
    </submittedName>
</protein>
<dbReference type="GO" id="GO:0003941">
    <property type="term" value="F:L-serine ammonia-lyase activity"/>
    <property type="evidence" value="ECO:0007669"/>
    <property type="project" value="TreeGrafter"/>
</dbReference>
<dbReference type="SUPFAM" id="SSF53686">
    <property type="entry name" value="Tryptophan synthase beta subunit-like PLP-dependent enzymes"/>
    <property type="match status" value="1"/>
</dbReference>
<dbReference type="RefSeq" id="WP_066384885.1">
    <property type="nucleotide sequence ID" value="NZ_LTAZ01000013.1"/>
</dbReference>
<keyword evidence="2" id="KW-0663">Pyridoxal phosphate</keyword>
<reference evidence="5 6" key="1">
    <citation type="submission" date="2016-02" db="EMBL/GenBank/DDBJ databases">
        <title>Genome sequence of Halalkalicoccus paucihalophilus DSM 24557.</title>
        <authorList>
            <person name="Poehlein A."/>
            <person name="Daniel R."/>
        </authorList>
    </citation>
    <scope>NUCLEOTIDE SEQUENCE [LARGE SCALE GENOMIC DNA]</scope>
    <source>
        <strain evidence="5 6">DSM 24557</strain>
    </source>
</reference>
<dbReference type="PATRIC" id="fig|1008153.3.peg.3573"/>
<dbReference type="GO" id="GO:0009097">
    <property type="term" value="P:isoleucine biosynthetic process"/>
    <property type="evidence" value="ECO:0007669"/>
    <property type="project" value="TreeGrafter"/>
</dbReference>
<sequence>MTQTNSVVSHFECYDCGSTYDLEHTEFPCPECGGILDPQYDYHDVEVSRDEIESRNGSMWKYRELLPILDTDDIVSMGEGNTPIVECPKLAEEMGVARVAIKDEGQNPTNTFKDRGASASVSGACQQGIPEVAIPSAGNAGQAASAYTARAGIDCTVVLNYQSNDIQKTMVEAHGADLHLADGKLDKAGGTFGELRDDNGWYTVATFQTPFRHEGKKTMGLEIFEQYDWDSPDEIFYPTGGGVGLIGIWKAYQELAEMGWLEDETPPSLHVAQSTGCAPVVQAIEEHRDEHEAWDCPESIGRGIEVPDPGASPWILEAVYETGGTGVAVSDSEALEGALAAARHAGIEMCVEPGAALAAAMQMAEDGKLDEDDEILIINTGAGNKATNALSYALD</sequence>
<dbReference type="Proteomes" id="UP000075321">
    <property type="component" value="Unassembled WGS sequence"/>
</dbReference>
<dbReference type="Pfam" id="PF00291">
    <property type="entry name" value="PALP"/>
    <property type="match status" value="1"/>
</dbReference>
<dbReference type="Gene3D" id="3.40.50.1100">
    <property type="match status" value="2"/>
</dbReference>
<dbReference type="PANTHER" id="PTHR48078:SF6">
    <property type="entry name" value="L-THREONINE DEHYDRATASE CATABOLIC TDCB"/>
    <property type="match status" value="1"/>
</dbReference>
<evidence type="ECO:0000256" key="3">
    <source>
        <dbReference type="ARBA" id="ARBA00023239"/>
    </source>
</evidence>
<dbReference type="GO" id="GO:0004794">
    <property type="term" value="F:threonine deaminase activity"/>
    <property type="evidence" value="ECO:0007669"/>
    <property type="project" value="TreeGrafter"/>
</dbReference>
<name>A0A151A9Q2_9EURY</name>
<feature type="domain" description="Tryptophan synthase beta chain-like PALP" evidence="4">
    <location>
        <begin position="75"/>
        <end position="381"/>
    </location>
</feature>
<gene>
    <name evidence="5" type="primary">thrC_10</name>
    <name evidence="5" type="ORF">HAPAU_33940</name>
</gene>
<comment type="caution">
    <text evidence="5">The sequence shown here is derived from an EMBL/GenBank/DDBJ whole genome shotgun (WGS) entry which is preliminary data.</text>
</comment>
<evidence type="ECO:0000256" key="1">
    <source>
        <dbReference type="ARBA" id="ARBA00001933"/>
    </source>
</evidence>
<dbReference type="OrthoDB" id="341080at2157"/>
<keyword evidence="3 5" id="KW-0456">Lyase</keyword>
<keyword evidence="6" id="KW-1185">Reference proteome</keyword>
<dbReference type="GO" id="GO:0004795">
    <property type="term" value="F:threonine synthase activity"/>
    <property type="evidence" value="ECO:0007669"/>
    <property type="project" value="UniProtKB-EC"/>
</dbReference>
<dbReference type="GO" id="GO:0006565">
    <property type="term" value="P:L-serine catabolic process"/>
    <property type="evidence" value="ECO:0007669"/>
    <property type="project" value="TreeGrafter"/>
</dbReference>
<evidence type="ECO:0000259" key="4">
    <source>
        <dbReference type="Pfam" id="PF00291"/>
    </source>
</evidence>
<dbReference type="EMBL" id="LTAZ01000013">
    <property type="protein sequence ID" value="KYH24411.1"/>
    <property type="molecule type" value="Genomic_DNA"/>
</dbReference>
<dbReference type="GO" id="GO:0006567">
    <property type="term" value="P:L-threonine catabolic process"/>
    <property type="evidence" value="ECO:0007669"/>
    <property type="project" value="TreeGrafter"/>
</dbReference>
<dbReference type="CDD" id="cd01563">
    <property type="entry name" value="Thr-synth_1"/>
    <property type="match status" value="1"/>
</dbReference>
<comment type="cofactor">
    <cofactor evidence="1">
        <name>pyridoxal 5'-phosphate</name>
        <dbReference type="ChEBI" id="CHEBI:597326"/>
    </cofactor>
</comment>
<evidence type="ECO:0000313" key="5">
    <source>
        <dbReference type="EMBL" id="KYH24411.1"/>
    </source>
</evidence>